<accession>A0A8H5CRQ6</accession>
<dbReference type="InterPro" id="IPR016181">
    <property type="entry name" value="Acyl_CoA_acyltransferase"/>
</dbReference>
<reference evidence="1 2" key="1">
    <citation type="journal article" date="2020" name="ISME J.">
        <title>Uncovering the hidden diversity of litter-decomposition mechanisms in mushroom-forming fungi.</title>
        <authorList>
            <person name="Floudas D."/>
            <person name="Bentzer J."/>
            <person name="Ahren D."/>
            <person name="Johansson T."/>
            <person name="Persson P."/>
            <person name="Tunlid A."/>
        </authorList>
    </citation>
    <scope>NUCLEOTIDE SEQUENCE [LARGE SCALE GENOMIC DNA]</scope>
    <source>
        <strain evidence="1 2">CBS 291.85</strain>
    </source>
</reference>
<organism evidence="1 2">
    <name type="scientific">Tetrapyrgos nigripes</name>
    <dbReference type="NCBI Taxonomy" id="182062"/>
    <lineage>
        <taxon>Eukaryota</taxon>
        <taxon>Fungi</taxon>
        <taxon>Dikarya</taxon>
        <taxon>Basidiomycota</taxon>
        <taxon>Agaricomycotina</taxon>
        <taxon>Agaricomycetes</taxon>
        <taxon>Agaricomycetidae</taxon>
        <taxon>Agaricales</taxon>
        <taxon>Marasmiineae</taxon>
        <taxon>Marasmiaceae</taxon>
        <taxon>Tetrapyrgos</taxon>
    </lineage>
</organism>
<protein>
    <recommendedName>
        <fullName evidence="3">N-acetyltransferase domain-containing protein</fullName>
    </recommendedName>
</protein>
<proteinExistence type="predicted"/>
<evidence type="ECO:0008006" key="3">
    <source>
        <dbReference type="Google" id="ProtNLM"/>
    </source>
</evidence>
<dbReference type="PANTHER" id="PTHR42791:SF1">
    <property type="entry name" value="N-ACETYLTRANSFERASE DOMAIN-CONTAINING PROTEIN"/>
    <property type="match status" value="1"/>
</dbReference>
<evidence type="ECO:0000313" key="1">
    <source>
        <dbReference type="EMBL" id="KAF5346164.1"/>
    </source>
</evidence>
<keyword evidence="2" id="KW-1185">Reference proteome</keyword>
<dbReference type="Proteomes" id="UP000559256">
    <property type="component" value="Unassembled WGS sequence"/>
</dbReference>
<evidence type="ECO:0000313" key="2">
    <source>
        <dbReference type="Proteomes" id="UP000559256"/>
    </source>
</evidence>
<dbReference type="SUPFAM" id="SSF55729">
    <property type="entry name" value="Acyl-CoA N-acyltransferases (Nat)"/>
    <property type="match status" value="1"/>
</dbReference>
<dbReference type="OrthoDB" id="61113at2759"/>
<dbReference type="PANTHER" id="PTHR42791">
    <property type="entry name" value="GNAT FAMILY ACETYLTRANSFERASE"/>
    <property type="match status" value="1"/>
</dbReference>
<dbReference type="Gene3D" id="3.40.630.30">
    <property type="match status" value="1"/>
</dbReference>
<dbReference type="EMBL" id="JAACJM010000105">
    <property type="protein sequence ID" value="KAF5346164.1"/>
    <property type="molecule type" value="Genomic_DNA"/>
</dbReference>
<dbReference type="AlphaFoldDB" id="A0A8H5CRQ6"/>
<name>A0A8H5CRQ6_9AGAR</name>
<dbReference type="InterPro" id="IPR052523">
    <property type="entry name" value="Trichothecene_AcTrans"/>
</dbReference>
<sequence>MSFSVRQLEHPVSDTVLEAILDTQASAFAEDPFAYACIDGDKSLLKSFVRSVVIAGFLGGEVYVAENPDKQIIGASVWFPPSREMFDSEDQRKQGLDPLFAQFSPDHLKWWLEYFLPNYAKLTTDTLGDEFKLANWHLQWIGVIPEERKKGVARELIEPVRIKKGDKAMCLETESEENLVIYDKLGFSSKGQTDFKNPRKDFTMWVLVEKE</sequence>
<comment type="caution">
    <text evidence="1">The sequence shown here is derived from an EMBL/GenBank/DDBJ whole genome shotgun (WGS) entry which is preliminary data.</text>
</comment>
<gene>
    <name evidence="1" type="ORF">D9758_009969</name>
</gene>